<feature type="transmembrane region" description="Helical" evidence="1">
    <location>
        <begin position="137"/>
        <end position="158"/>
    </location>
</feature>
<feature type="non-terminal residue" evidence="2">
    <location>
        <position position="1"/>
    </location>
</feature>
<keyword evidence="1" id="KW-1133">Transmembrane helix</keyword>
<accession>A0A814SKD1</accession>
<evidence type="ECO:0000256" key="1">
    <source>
        <dbReference type="SAM" id="Phobius"/>
    </source>
</evidence>
<keyword evidence="1" id="KW-0812">Transmembrane</keyword>
<protein>
    <submittedName>
        <fullName evidence="2">Uncharacterized protein</fullName>
    </submittedName>
</protein>
<dbReference type="AlphaFoldDB" id="A0A814SKD1"/>
<proteinExistence type="predicted"/>
<comment type="caution">
    <text evidence="2">The sequence shown here is derived from an EMBL/GenBank/DDBJ whole genome shotgun (WGS) entry which is preliminary data.</text>
</comment>
<keyword evidence="1" id="KW-0472">Membrane</keyword>
<sequence>FSELEQAANKFKTNIKVRCESEPSLSSGQIFIDEQSKIAESTGISYQDLAIALPKYSPMKPGLQKRKKRGCPKLARTIRYLVIPIEYTKTSNGDNFLIYNNKNKILVFCSPSQLEALSKATHWYADGTFRTAARHSYQLYIIHAYVNGHMIACCFALMNRRIKYLINQKILL</sequence>
<reference evidence="2" key="1">
    <citation type="submission" date="2021-02" db="EMBL/GenBank/DDBJ databases">
        <authorList>
            <person name="Nowell W R."/>
        </authorList>
    </citation>
    <scope>NUCLEOTIDE SEQUENCE</scope>
    <source>
        <strain evidence="2">Ploen Becks lab</strain>
    </source>
</reference>
<organism evidence="2 3">
    <name type="scientific">Brachionus calyciflorus</name>
    <dbReference type="NCBI Taxonomy" id="104777"/>
    <lineage>
        <taxon>Eukaryota</taxon>
        <taxon>Metazoa</taxon>
        <taxon>Spiralia</taxon>
        <taxon>Gnathifera</taxon>
        <taxon>Rotifera</taxon>
        <taxon>Eurotatoria</taxon>
        <taxon>Monogononta</taxon>
        <taxon>Pseudotrocha</taxon>
        <taxon>Ploima</taxon>
        <taxon>Brachionidae</taxon>
        <taxon>Brachionus</taxon>
    </lineage>
</organism>
<evidence type="ECO:0000313" key="2">
    <source>
        <dbReference type="EMBL" id="CAF1148792.1"/>
    </source>
</evidence>
<dbReference type="EMBL" id="CAJNOC010011556">
    <property type="protein sequence ID" value="CAF1148792.1"/>
    <property type="molecule type" value="Genomic_DNA"/>
</dbReference>
<name>A0A814SKD1_9BILA</name>
<dbReference type="Proteomes" id="UP000663879">
    <property type="component" value="Unassembled WGS sequence"/>
</dbReference>
<evidence type="ECO:0000313" key="3">
    <source>
        <dbReference type="Proteomes" id="UP000663879"/>
    </source>
</evidence>
<keyword evidence="3" id="KW-1185">Reference proteome</keyword>
<dbReference type="OrthoDB" id="93990at2759"/>
<gene>
    <name evidence="2" type="ORF">OXX778_LOCUS23204</name>
</gene>